<protein>
    <submittedName>
        <fullName evidence="1">Uncharacterized protein</fullName>
    </submittedName>
</protein>
<gene>
    <name evidence="1" type="ORF">C7448_101782</name>
</gene>
<accession>A0A3E0IDN8</accession>
<reference evidence="1 2" key="1">
    <citation type="submission" date="2018-08" db="EMBL/GenBank/DDBJ databases">
        <title>Genomic Encyclopedia of Type Strains, Phase IV (KMG-IV): sequencing the most valuable type-strain genomes for metagenomic binning, comparative biology and taxonomic classification.</title>
        <authorList>
            <person name="Goeker M."/>
        </authorList>
    </citation>
    <scope>NUCLEOTIDE SEQUENCE [LARGE SCALE GENOMIC DNA]</scope>
    <source>
        <strain evidence="1 2">DSM 18841</strain>
    </source>
</reference>
<dbReference type="EMBL" id="QUNS01000001">
    <property type="protein sequence ID" value="REH56739.1"/>
    <property type="molecule type" value="Genomic_DNA"/>
</dbReference>
<proteinExistence type="predicted"/>
<dbReference type="Pfam" id="PF21813">
    <property type="entry name" value="DUF6882"/>
    <property type="match status" value="1"/>
</dbReference>
<name>A0A3E0IDN8_9FLAO</name>
<dbReference type="InterPro" id="IPR049249">
    <property type="entry name" value="DUF6882"/>
</dbReference>
<evidence type="ECO:0000313" key="1">
    <source>
        <dbReference type="EMBL" id="REH56739.1"/>
    </source>
</evidence>
<dbReference type="RefSeq" id="WP_211321878.1">
    <property type="nucleotide sequence ID" value="NZ_QUNS01000001.1"/>
</dbReference>
<comment type="caution">
    <text evidence="1">The sequence shown here is derived from an EMBL/GenBank/DDBJ whole genome shotgun (WGS) entry which is preliminary data.</text>
</comment>
<keyword evidence="2" id="KW-1185">Reference proteome</keyword>
<dbReference type="AlphaFoldDB" id="A0A3E0IDN8"/>
<organism evidence="1 2">
    <name type="scientific">Tenacibaculum gallaicum</name>
    <dbReference type="NCBI Taxonomy" id="561505"/>
    <lineage>
        <taxon>Bacteria</taxon>
        <taxon>Pseudomonadati</taxon>
        <taxon>Bacteroidota</taxon>
        <taxon>Flavobacteriia</taxon>
        <taxon>Flavobacteriales</taxon>
        <taxon>Flavobacteriaceae</taxon>
        <taxon>Tenacibaculum</taxon>
    </lineage>
</organism>
<sequence>MGLKEKRAVQTFKNESFPTLESEINNKAGFNVSLNIAWDTLVEDKFSHLYNDTFPKIYFQPLIEAIKTVNIDEIGKELLKNGLKEVKIVNENNEHNLERAITFVDGILTINHSPVMNADKVEEKTERIVHLLETHLEEFAGSEASVESTENPNNIAGGKVDNTVKLSLPQLHNQYVALAFEKQDNLADIVEDLPWTCDMLQGTVTYGDLTFKMQVLGTYSHNEQSWLWAWANKQSGIPEQFLEASLQMKALGERHGIEDLLSSKIETEHDLGHYFSFVATGVNQASCYAPLPFKGLTVYVLLYTDVVDEKEINIPALICSHFSKTITRMDFEHKHALFCYLVQKGYEVEVSGNNIVAKKGEDQILGIFDLKGRLLKLSNSKVSVGA</sequence>
<evidence type="ECO:0000313" key="2">
    <source>
        <dbReference type="Proteomes" id="UP000256884"/>
    </source>
</evidence>
<dbReference type="Proteomes" id="UP000256884">
    <property type="component" value="Unassembled WGS sequence"/>
</dbReference>